<keyword evidence="2" id="KW-1185">Reference proteome</keyword>
<dbReference type="EMBL" id="OU896722">
    <property type="protein sequence ID" value="CAH1154719.1"/>
    <property type="molecule type" value="Genomic_DNA"/>
</dbReference>
<organism evidence="1 2">
    <name type="scientific">Phaedon cochleariae</name>
    <name type="common">Mustard beetle</name>
    <dbReference type="NCBI Taxonomy" id="80249"/>
    <lineage>
        <taxon>Eukaryota</taxon>
        <taxon>Metazoa</taxon>
        <taxon>Ecdysozoa</taxon>
        <taxon>Arthropoda</taxon>
        <taxon>Hexapoda</taxon>
        <taxon>Insecta</taxon>
        <taxon>Pterygota</taxon>
        <taxon>Neoptera</taxon>
        <taxon>Endopterygota</taxon>
        <taxon>Coleoptera</taxon>
        <taxon>Polyphaga</taxon>
        <taxon>Cucujiformia</taxon>
        <taxon>Chrysomeloidea</taxon>
        <taxon>Chrysomelidae</taxon>
        <taxon>Chrysomelinae</taxon>
        <taxon>Chrysomelini</taxon>
        <taxon>Phaedon</taxon>
    </lineage>
</organism>
<accession>A0A9P0DMD4</accession>
<reference evidence="1" key="1">
    <citation type="submission" date="2022-01" db="EMBL/GenBank/DDBJ databases">
        <authorList>
            <person name="King R."/>
        </authorList>
    </citation>
    <scope>NUCLEOTIDE SEQUENCE</scope>
</reference>
<dbReference type="Proteomes" id="UP001153737">
    <property type="component" value="Chromosome 16"/>
</dbReference>
<dbReference type="OrthoDB" id="8300196at2759"/>
<dbReference type="PANTHER" id="PTHR47018:SF4">
    <property type="match status" value="1"/>
</dbReference>
<gene>
    <name evidence="1" type="ORF">PHAECO_LOCUS5226</name>
</gene>
<protein>
    <submittedName>
        <fullName evidence="1">Uncharacterized protein</fullName>
    </submittedName>
</protein>
<proteinExistence type="predicted"/>
<name>A0A9P0DMD4_PHACE</name>
<evidence type="ECO:0000313" key="1">
    <source>
        <dbReference type="EMBL" id="CAH1154719.1"/>
    </source>
</evidence>
<reference evidence="1" key="2">
    <citation type="submission" date="2022-10" db="EMBL/GenBank/DDBJ databases">
        <authorList>
            <consortium name="ENA_rothamsted_submissions"/>
            <consortium name="culmorum"/>
            <person name="King R."/>
        </authorList>
    </citation>
    <scope>NUCLEOTIDE SEQUENCE</scope>
</reference>
<sequence length="1553" mass="174241">MALTVGSLVAVTSNHNLCIICQKRKCSKDKLSDLTDNGKETLLKYAGLRKELHDADFAATIVRIEQTLTNSDEKFKYHRGCYSNFANSGRLERLKNKSAPSQEAECAATEPSSSRYVTRARTDCVNISRCVFCQTDKSEALRQVMSKPMNDTIRMLANYDHQLFVRINCMPCLIASEVKYHSLCIVKAERIQKKIQMQMKESGKSNLPMIQICKELKVSASLGHVLQLSDVWERYVHLARTIDVEIPKSFESRLSTFKDKLQNNIKDSFFFFQPLNKDITGRQSLLIPRKFSARVTADVTLGEIDQDVSIPRQVLNDDFSILVHAALLLRGELQDSPGHSGLHVSQEEAAAVIPKNLNLFLSVLVGGEEVLDIVAEDQDSSNEEEDDEISETVQLRPSPKNFELSIGQDIVYAVSGGKKLTPKHIGLALSVHQQTRSRKLVTLLHSAGHCMSYKQVLQADKALANVTLESLDNATGAVIPPNFKVSEIDGRNGPALHITADNIDILTDTLDGKRTFHATQMVAFQRSGQRTDEVLRTVKLDPKSTLKVPDVLNQLLPPNIPKVRPEPYFSKPVEADWFRASEPGDMKNLPLCVREARIQDLAFGISRVNDTIKLGWTEFNKKSSSSTYEVSEIGYMPLILNPAHEMTTLNTVVRRCITAADKLGKRHVILTTDQALYCKLLELKWCSEEVRSRVILRMGGLHIAMNFLKVIGKHITGSGLVEMWLESGLMGEGSISRIIDGKAYGKGMRAHKITLQAIWQILAPQIVSFFEEHGVDSAEFMRISKEPLQLKYFLQSENNLQLLSEFLEEKSKESPNFEFWWSYMDMILTLLMFTRGIRDGKWMTYRAALTEMLPFIARYDHGNYFRSLTAYICDMNQLPAEVEEEFLNGDFAVLRSPQKFSQVDPDHAQEWVVGISKGAGGLVGITQDASTVQRWALSFHWRGEITQKTYAMYGQGLSKTGWEEKLGRRKRDNSDENALLKVMQSFHLMDPTAPSSSVCNVATKDRATKEIQTSLLEAKKRGSDLVINFVNQRLIVQESSEKPVESFYAKIPKNSALTLSDLFKVKDTKDRKKVVEADRDVLRRLIVAFEAGRQIDLPSILKHELLPVPLSIAEMDGTLRSSEKASMIKLVAEGVECPNSINIDRNTSQLIIDGQALVNSIGKPATATTFGDLAAIFIDRVVHLGRPYARVDILFDRYRPKSIKSGTRCRRTRGAAPVRRDITSTAIPLPKNWKNFLALGENKADLARFLSQEVLQHVFNDIEVVVSGGLIHEEDVRSTNPESDVSSLAATHEEADTRVVLHAVHSDADNIVIMARDTDICLLLIHHFDKMTSSKVWMMSGTAKERKYLPIHEICNILPNVQKKNILAFHAVTGCDSTSHLATITKKAAWKNFNGTACQLLDNLGHSPLTPSSKANAEKFLVQLYKVNKDVSSGDEARYQLFGVVKKPEALPPTSDALRLHLLRCHYQVNVWENAHHARPEVMDPESYGWRLHQDEYIPILMTLEPVPKACTDILTCNCLSHCLTTMCTCKKNGLTCTKLCHRSHQCLNSSNG</sequence>
<dbReference type="PANTHER" id="PTHR47018">
    <property type="entry name" value="CXC DOMAIN-CONTAINING PROTEIN-RELATED"/>
    <property type="match status" value="1"/>
</dbReference>
<evidence type="ECO:0000313" key="2">
    <source>
        <dbReference type="Proteomes" id="UP001153737"/>
    </source>
</evidence>